<feature type="domain" description="Phytochrome chromophore attachment site" evidence="4">
    <location>
        <begin position="165"/>
        <end position="301"/>
    </location>
</feature>
<feature type="domain" description="Phytochrome chromophore attachment site" evidence="4">
    <location>
        <begin position="509"/>
        <end position="645"/>
    </location>
</feature>
<dbReference type="GO" id="GO:0016020">
    <property type="term" value="C:membrane"/>
    <property type="evidence" value="ECO:0007669"/>
    <property type="project" value="InterPro"/>
</dbReference>
<feature type="transmembrane region" description="Helical" evidence="3">
    <location>
        <begin position="12"/>
        <end position="32"/>
    </location>
</feature>
<organism evidence="6 7">
    <name type="scientific">Nostoc minutum NIES-26</name>
    <dbReference type="NCBI Taxonomy" id="1844469"/>
    <lineage>
        <taxon>Bacteria</taxon>
        <taxon>Bacillati</taxon>
        <taxon>Cyanobacteriota</taxon>
        <taxon>Cyanophyceae</taxon>
        <taxon>Nostocales</taxon>
        <taxon>Nostocaceae</taxon>
        <taxon>Nostoc</taxon>
    </lineage>
</organism>
<sequence>MQQWSLKSKTTAWAIALTMLPVLTVGIANYFGSQSITRQITQARLARTADATEVELALNKYRSSLLLNTGVMAVAAGAIAALIANRATRRVLSAAKKSNALVNRLRLEEVRTQLRVVGQDELVALETNINLLQQQLPELLSKQEVEAGQSQTLINITRRIRQALSEEDVLRTTVEEVREAFRLDRVAIFRIDSNGSGTFIEEAAASGLPKTLWATVSDPCFEGEYVEQYRQGRVRAIDDIYQANLKDCHIGLLERFAVKANLIAPIIKNNQLFSLLIGHQCATSRVWQQFEIDLFAEIATQVGFALEHAQLVEQIDTRADQAQLIIDITRRIRRSLNEEDVLKTTVNEIRKAISTDRVIVYGFDSNWYGTVIAEAVLPGFPKVLQANIKDPCFAEGYVEQYQAGRVQATNNIYEAGLSSCHISQLEPFAVKANLVAPILKDDRLFGLLIAHQCDVPREWQQLEIDLFAQLAMQVGFALDHARLLQRIDTERTRTQLLADITRKIRRSLSEEDVLKTTVNEIRKAIGTDRVIVYGFDSNWYGTVIAEAVLPGFPKALRANIKDPCFAEGYVEQYQAGRVQATNNIYEAGLSACHISQLEPFAVKANLVAPILKDDRLFGLLIAHQCAVPREWQQFEIDLFAQLAMQVGFALDHARLLNQMEQAYDSVESALNEQNQQKQVLQHQVSELVQGSETVVESLCSETLSQIKYVTSTYNQIQALTNSTREMLLCAQQAEPQKQQLNQTVQDGQQGINQILESISAIRVTIAEAAVRAKCLDQPSQKLSQGVSQLSKVVSQIKLYTMKLALVTTRTGEAHREFTTTTEQILSLAQQLEVNITEIPSLVADIDTANNEVVALIETGKEEAIALTQRADGTQQILNQINAISDQVNALVEELTQAAENQLETSTAASQAILEVASIADRTSEQAATVAQSLAELAAIAQDIQEEE</sequence>
<dbReference type="Pfam" id="PF01590">
    <property type="entry name" value="GAF"/>
    <property type="match status" value="3"/>
</dbReference>
<name>A0A367QLS2_9NOSO</name>
<feature type="transmembrane region" description="Helical" evidence="3">
    <location>
        <begin position="65"/>
        <end position="84"/>
    </location>
</feature>
<dbReference type="AlphaFoldDB" id="A0A367QLS2"/>
<dbReference type="InterPro" id="IPR004089">
    <property type="entry name" value="MCPsignal_dom"/>
</dbReference>
<dbReference type="EMBL" id="LXQD01000317">
    <property type="protein sequence ID" value="RCJ24701.1"/>
    <property type="molecule type" value="Genomic_DNA"/>
</dbReference>
<proteinExistence type="predicted"/>
<evidence type="ECO:0000259" key="4">
    <source>
        <dbReference type="PROSITE" id="PS50046"/>
    </source>
</evidence>
<dbReference type="Gene3D" id="1.10.287.950">
    <property type="entry name" value="Methyl-accepting chemotaxis protein"/>
    <property type="match status" value="1"/>
</dbReference>
<keyword evidence="3" id="KW-0472">Membrane</keyword>
<keyword evidence="7" id="KW-1185">Reference proteome</keyword>
<feature type="coiled-coil region" evidence="2">
    <location>
        <begin position="652"/>
        <end position="683"/>
    </location>
</feature>
<dbReference type="InterPro" id="IPR003018">
    <property type="entry name" value="GAF"/>
</dbReference>
<dbReference type="InterPro" id="IPR016132">
    <property type="entry name" value="Phyto_chromo_attachment"/>
</dbReference>
<accession>A0A367QLS2</accession>
<dbReference type="PROSITE" id="PS50046">
    <property type="entry name" value="PHYTOCHROME_2"/>
    <property type="match status" value="3"/>
</dbReference>
<keyword evidence="3" id="KW-0812">Transmembrane</keyword>
<evidence type="ECO:0000259" key="5">
    <source>
        <dbReference type="PROSITE" id="PS50111"/>
    </source>
</evidence>
<keyword evidence="3" id="KW-1133">Transmembrane helix</keyword>
<dbReference type="SUPFAM" id="SSF55781">
    <property type="entry name" value="GAF domain-like"/>
    <property type="match status" value="3"/>
</dbReference>
<evidence type="ECO:0000256" key="2">
    <source>
        <dbReference type="SAM" id="Coils"/>
    </source>
</evidence>
<feature type="domain" description="Phytochrome chromophore attachment site" evidence="4">
    <location>
        <begin position="337"/>
        <end position="473"/>
    </location>
</feature>
<dbReference type="Gene3D" id="3.30.450.40">
    <property type="match status" value="3"/>
</dbReference>
<reference evidence="6" key="1">
    <citation type="submission" date="2016-04" db="EMBL/GenBank/DDBJ databases">
        <authorList>
            <person name="Tabuchi Yagui T.R."/>
        </authorList>
    </citation>
    <scope>NUCLEOTIDE SEQUENCE [LARGE SCALE GENOMIC DNA]</scope>
    <source>
        <strain evidence="6">NIES-26</strain>
    </source>
</reference>
<dbReference type="PROSITE" id="PS50111">
    <property type="entry name" value="CHEMOTAXIS_TRANSDUC_2"/>
    <property type="match status" value="1"/>
</dbReference>
<evidence type="ECO:0000256" key="3">
    <source>
        <dbReference type="SAM" id="Phobius"/>
    </source>
</evidence>
<evidence type="ECO:0000313" key="6">
    <source>
        <dbReference type="EMBL" id="RCJ24701.1"/>
    </source>
</evidence>
<dbReference type="SUPFAM" id="SSF58104">
    <property type="entry name" value="Methyl-accepting chemotaxis protein (MCP) signaling domain"/>
    <property type="match status" value="1"/>
</dbReference>
<evidence type="ECO:0000313" key="7">
    <source>
        <dbReference type="Proteomes" id="UP000252107"/>
    </source>
</evidence>
<dbReference type="GO" id="GO:0007165">
    <property type="term" value="P:signal transduction"/>
    <property type="evidence" value="ECO:0007669"/>
    <property type="project" value="UniProtKB-KW"/>
</dbReference>
<keyword evidence="1" id="KW-0807">Transducer</keyword>
<feature type="domain" description="Methyl-accepting transducer" evidence="5">
    <location>
        <begin position="680"/>
        <end position="916"/>
    </location>
</feature>
<protein>
    <submittedName>
        <fullName evidence="6">Chemotaxis protein</fullName>
    </submittedName>
</protein>
<dbReference type="Proteomes" id="UP000252107">
    <property type="component" value="Unassembled WGS sequence"/>
</dbReference>
<evidence type="ECO:0000256" key="1">
    <source>
        <dbReference type="PROSITE-ProRule" id="PRU00284"/>
    </source>
</evidence>
<dbReference type="InterPro" id="IPR029016">
    <property type="entry name" value="GAF-like_dom_sf"/>
</dbReference>
<comment type="caution">
    <text evidence="6">The sequence shown here is derived from an EMBL/GenBank/DDBJ whole genome shotgun (WGS) entry which is preliminary data.</text>
</comment>
<keyword evidence="2" id="KW-0175">Coiled coil</keyword>
<dbReference type="SMART" id="SM00065">
    <property type="entry name" value="GAF"/>
    <property type="match status" value="3"/>
</dbReference>
<gene>
    <name evidence="6" type="ORF">A6770_03320</name>
</gene>